<sequence>MAVGTGASDRPGPSAGARFPASLLHTAATLYYLQDATQAEVAAALGTSRATVSRLLQEARTRGIVRIEVIDPARADTTELAEELRVRLGLTSVRICASAPAGHVADAVSPVLAELLGEVGLGRDDVMIVSSGRTMHDVARRPLPSLPGVVVAPMVGGQDEPEPWYQTNEITRRVAAGLGGVPRFLFAPAMPGPELRRGLMTDPSIRRVFELWADAKVALMGVGAPPLLRASIPGFVPTGEAPLRRSVGDVSSRFYDADGVEVTYEGGERLIACPLEILRDKEIGIAVAYGAEKVPSILGGVRGRYFTHLVTDPETAGLLLAEAPPAD</sequence>
<dbReference type="Proteomes" id="UP001589748">
    <property type="component" value="Unassembled WGS sequence"/>
</dbReference>
<proteinExistence type="inferred from homology"/>
<reference evidence="7 8" key="1">
    <citation type="submission" date="2024-09" db="EMBL/GenBank/DDBJ databases">
        <authorList>
            <person name="Sun Q."/>
            <person name="Mori K."/>
        </authorList>
    </citation>
    <scope>NUCLEOTIDE SEQUENCE [LARGE SCALE GENOMIC DNA]</scope>
    <source>
        <strain evidence="7 8">TISTR 1856</strain>
    </source>
</reference>
<evidence type="ECO:0000256" key="4">
    <source>
        <dbReference type="ARBA" id="ARBA00023163"/>
    </source>
</evidence>
<keyword evidence="8" id="KW-1185">Reference proteome</keyword>
<keyword evidence="3" id="KW-0238">DNA-binding</keyword>
<name>A0ABV5LPR3_9ACTN</name>
<feature type="domain" description="HTH crp-type" evidence="6">
    <location>
        <begin position="35"/>
        <end position="72"/>
    </location>
</feature>
<evidence type="ECO:0000259" key="6">
    <source>
        <dbReference type="Pfam" id="PF13545"/>
    </source>
</evidence>
<dbReference type="PANTHER" id="PTHR34294">
    <property type="entry name" value="TRANSCRIPTIONAL REGULATOR-RELATED"/>
    <property type="match status" value="1"/>
</dbReference>
<dbReference type="Gene3D" id="3.40.50.1360">
    <property type="match status" value="1"/>
</dbReference>
<comment type="similarity">
    <text evidence="1">Belongs to the SorC transcriptional regulatory family.</text>
</comment>
<evidence type="ECO:0000256" key="1">
    <source>
        <dbReference type="ARBA" id="ARBA00010466"/>
    </source>
</evidence>
<dbReference type="InterPro" id="IPR007324">
    <property type="entry name" value="Sugar-bd_dom_put"/>
</dbReference>
<gene>
    <name evidence="7" type="ORF">ACFFVI_03785</name>
</gene>
<dbReference type="PANTHER" id="PTHR34294:SF1">
    <property type="entry name" value="TRANSCRIPTIONAL REGULATOR LSRR"/>
    <property type="match status" value="1"/>
</dbReference>
<protein>
    <submittedName>
        <fullName evidence="7">Sugar-binding transcriptional regulator</fullName>
    </submittedName>
</protein>
<evidence type="ECO:0000256" key="2">
    <source>
        <dbReference type="ARBA" id="ARBA00023015"/>
    </source>
</evidence>
<evidence type="ECO:0000259" key="5">
    <source>
        <dbReference type="Pfam" id="PF04198"/>
    </source>
</evidence>
<evidence type="ECO:0000256" key="3">
    <source>
        <dbReference type="ARBA" id="ARBA00023125"/>
    </source>
</evidence>
<dbReference type="EMBL" id="JBHMDM010000002">
    <property type="protein sequence ID" value="MFB9376082.1"/>
    <property type="molecule type" value="Genomic_DNA"/>
</dbReference>
<dbReference type="InterPro" id="IPR012318">
    <property type="entry name" value="HTH_CRP"/>
</dbReference>
<dbReference type="RefSeq" id="WP_380134522.1">
    <property type="nucleotide sequence ID" value="NZ_JBHLUI010000002.1"/>
</dbReference>
<dbReference type="SUPFAM" id="SSF100950">
    <property type="entry name" value="NagB/RpiA/CoA transferase-like"/>
    <property type="match status" value="1"/>
</dbReference>
<comment type="caution">
    <text evidence="7">The sequence shown here is derived from an EMBL/GenBank/DDBJ whole genome shotgun (WGS) entry which is preliminary data.</text>
</comment>
<accession>A0ABV5LPR3</accession>
<dbReference type="Gene3D" id="1.10.10.10">
    <property type="entry name" value="Winged helix-like DNA-binding domain superfamily/Winged helix DNA-binding domain"/>
    <property type="match status" value="1"/>
</dbReference>
<dbReference type="InterPro" id="IPR036388">
    <property type="entry name" value="WH-like_DNA-bd_sf"/>
</dbReference>
<organism evidence="7 8">
    <name type="scientific">Kineococcus gynurae</name>
    <dbReference type="NCBI Taxonomy" id="452979"/>
    <lineage>
        <taxon>Bacteria</taxon>
        <taxon>Bacillati</taxon>
        <taxon>Actinomycetota</taxon>
        <taxon>Actinomycetes</taxon>
        <taxon>Kineosporiales</taxon>
        <taxon>Kineosporiaceae</taxon>
        <taxon>Kineococcus</taxon>
    </lineage>
</organism>
<keyword evidence="2" id="KW-0805">Transcription regulation</keyword>
<keyword evidence="4" id="KW-0804">Transcription</keyword>
<dbReference type="Pfam" id="PF04198">
    <property type="entry name" value="Sugar-bind"/>
    <property type="match status" value="1"/>
</dbReference>
<evidence type="ECO:0000313" key="8">
    <source>
        <dbReference type="Proteomes" id="UP001589748"/>
    </source>
</evidence>
<dbReference type="InterPro" id="IPR051054">
    <property type="entry name" value="SorC_transcr_regulators"/>
</dbReference>
<evidence type="ECO:0000313" key="7">
    <source>
        <dbReference type="EMBL" id="MFB9376082.1"/>
    </source>
</evidence>
<feature type="domain" description="Sugar-binding" evidence="5">
    <location>
        <begin position="76"/>
        <end position="321"/>
    </location>
</feature>
<dbReference type="InterPro" id="IPR037171">
    <property type="entry name" value="NagB/RpiA_transferase-like"/>
</dbReference>
<dbReference type="Pfam" id="PF13545">
    <property type="entry name" value="HTH_Crp_2"/>
    <property type="match status" value="1"/>
</dbReference>